<organism evidence="2">
    <name type="scientific">Cladocopium goreaui</name>
    <dbReference type="NCBI Taxonomy" id="2562237"/>
    <lineage>
        <taxon>Eukaryota</taxon>
        <taxon>Sar</taxon>
        <taxon>Alveolata</taxon>
        <taxon>Dinophyceae</taxon>
        <taxon>Suessiales</taxon>
        <taxon>Symbiodiniaceae</taxon>
        <taxon>Cladocopium</taxon>
    </lineage>
</organism>
<evidence type="ECO:0000313" key="4">
    <source>
        <dbReference type="Proteomes" id="UP001152797"/>
    </source>
</evidence>
<evidence type="ECO:0000313" key="3">
    <source>
        <dbReference type="EMBL" id="CAL4796478.1"/>
    </source>
</evidence>
<dbReference type="EMBL" id="CAMXCT020004458">
    <property type="protein sequence ID" value="CAL1162541.1"/>
    <property type="molecule type" value="Genomic_DNA"/>
</dbReference>
<reference evidence="3 4" key="2">
    <citation type="submission" date="2024-05" db="EMBL/GenBank/DDBJ databases">
        <authorList>
            <person name="Chen Y."/>
            <person name="Shah S."/>
            <person name="Dougan E. K."/>
            <person name="Thang M."/>
            <person name="Chan C."/>
        </authorList>
    </citation>
    <scope>NUCLEOTIDE SEQUENCE [LARGE SCALE GENOMIC DNA]</scope>
</reference>
<feature type="compositionally biased region" description="Basic residues" evidence="1">
    <location>
        <begin position="459"/>
        <end position="477"/>
    </location>
</feature>
<keyword evidence="4" id="KW-1185">Reference proteome</keyword>
<feature type="region of interest" description="Disordered" evidence="1">
    <location>
        <begin position="129"/>
        <end position="153"/>
    </location>
</feature>
<reference evidence="2" key="1">
    <citation type="submission" date="2022-10" db="EMBL/GenBank/DDBJ databases">
        <authorList>
            <person name="Chen Y."/>
            <person name="Dougan E. K."/>
            <person name="Chan C."/>
            <person name="Rhodes N."/>
            <person name="Thang M."/>
        </authorList>
    </citation>
    <scope>NUCLEOTIDE SEQUENCE</scope>
</reference>
<dbReference type="OrthoDB" id="433049at2759"/>
<dbReference type="Proteomes" id="UP001152797">
    <property type="component" value="Unassembled WGS sequence"/>
</dbReference>
<dbReference type="EMBL" id="CAMXCT010004458">
    <property type="protein sequence ID" value="CAI4009166.1"/>
    <property type="molecule type" value="Genomic_DNA"/>
</dbReference>
<gene>
    <name evidence="2" type="ORF">C1SCF055_LOCUS34539</name>
</gene>
<evidence type="ECO:0000256" key="1">
    <source>
        <dbReference type="SAM" id="MobiDB-lite"/>
    </source>
</evidence>
<feature type="region of interest" description="Disordered" evidence="1">
    <location>
        <begin position="454"/>
        <end position="477"/>
    </location>
</feature>
<protein>
    <recommendedName>
        <fullName evidence="5">PARP catalytic domain-containing protein</fullName>
    </recommendedName>
</protein>
<dbReference type="SUPFAM" id="SSF56399">
    <property type="entry name" value="ADP-ribosylation"/>
    <property type="match status" value="1"/>
</dbReference>
<comment type="caution">
    <text evidence="2">The sequence shown here is derived from an EMBL/GenBank/DDBJ whole genome shotgun (WGS) entry which is preliminary data.</text>
</comment>
<dbReference type="EMBL" id="CAMXCT030004458">
    <property type="protein sequence ID" value="CAL4796478.1"/>
    <property type="molecule type" value="Genomic_DNA"/>
</dbReference>
<proteinExistence type="predicted"/>
<accession>A0A9P1DGG4</accession>
<sequence>TFELLGSQCATDTESDSTSQSVARQLFGQRSKAASGVCGACLLVAPFWKDGQGTEVLRGRSAFKRGQRGRRWHGSPEYRGKYGTMWLPARRRRQLRNQTREDAAEHLEPLWEMEGVQDEMEEDEDLEVEASEASEVGSHGSDMQNMQSFHDESTETESSWSFFSCDAGSCSTASPRLRRAGSGGKIPTKERTRWELALLVAELNAGIYAAYLQQHGLPSMPMQAKKRRMPRQRQSERRTIERQLLRECQTTVVWGAQVPEGKKKHNKQTKQTPTIQRFEHFRKRFLEEHGLNFCTHLHSSFGGPLFLKPTPLAEGVQQKFLTATEELEGKLIPTYHGTSEHNLPSIFQRGLLVPYEANNGIRVANGSAHGVGIYTASMESPQLSLGFIRPSSRARQLLVCGVLDDAVQSGELKSFGALTVKAESEAVRHVGNAVVIFDSRRVAPLFVASTNTLPASKPQVRRPPHRHVGPRTRLRKSRDKNCPFSLRQVQLFAFLARRGACKRRT</sequence>
<name>A0A9P1DGG4_9DINO</name>
<feature type="non-terminal residue" evidence="2">
    <location>
        <position position="505"/>
    </location>
</feature>
<evidence type="ECO:0000313" key="2">
    <source>
        <dbReference type="EMBL" id="CAI4009166.1"/>
    </source>
</evidence>
<evidence type="ECO:0008006" key="5">
    <source>
        <dbReference type="Google" id="ProtNLM"/>
    </source>
</evidence>
<dbReference type="AlphaFoldDB" id="A0A9P1DGG4"/>
<dbReference type="Gene3D" id="3.90.228.10">
    <property type="match status" value="1"/>
</dbReference>